<dbReference type="Proteomes" id="UP000027138">
    <property type="component" value="Unassembled WGS sequence"/>
</dbReference>
<reference evidence="1 2" key="1">
    <citation type="journal article" date="2014" name="PLoS ONE">
        <title>Global Analysis of Gene Expression Profiles in Physic Nut (Jatropha curcas L.) Seedlings Exposed to Salt Stress.</title>
        <authorList>
            <person name="Zhang L."/>
            <person name="Zhang C."/>
            <person name="Wu P."/>
            <person name="Chen Y."/>
            <person name="Li M."/>
            <person name="Jiang H."/>
            <person name="Wu G."/>
        </authorList>
    </citation>
    <scope>NUCLEOTIDE SEQUENCE [LARGE SCALE GENOMIC DNA]</scope>
    <source>
        <strain evidence="2">cv. GZQX0401</strain>
        <tissue evidence="1">Young leaves</tissue>
    </source>
</reference>
<dbReference type="EMBL" id="KK915208">
    <property type="protein sequence ID" value="KDP23799.1"/>
    <property type="molecule type" value="Genomic_DNA"/>
</dbReference>
<name>A0A067JW88_JATCU</name>
<accession>A0A067JW88</accession>
<dbReference type="AlphaFoldDB" id="A0A067JW88"/>
<protein>
    <submittedName>
        <fullName evidence="1">Uncharacterized protein</fullName>
    </submittedName>
</protein>
<organism evidence="1 2">
    <name type="scientific">Jatropha curcas</name>
    <name type="common">Barbados nut</name>
    <dbReference type="NCBI Taxonomy" id="180498"/>
    <lineage>
        <taxon>Eukaryota</taxon>
        <taxon>Viridiplantae</taxon>
        <taxon>Streptophyta</taxon>
        <taxon>Embryophyta</taxon>
        <taxon>Tracheophyta</taxon>
        <taxon>Spermatophyta</taxon>
        <taxon>Magnoliopsida</taxon>
        <taxon>eudicotyledons</taxon>
        <taxon>Gunneridae</taxon>
        <taxon>Pentapetalae</taxon>
        <taxon>rosids</taxon>
        <taxon>fabids</taxon>
        <taxon>Malpighiales</taxon>
        <taxon>Euphorbiaceae</taxon>
        <taxon>Crotonoideae</taxon>
        <taxon>Jatropheae</taxon>
        <taxon>Jatropha</taxon>
    </lineage>
</organism>
<keyword evidence="2" id="KW-1185">Reference proteome</keyword>
<evidence type="ECO:0000313" key="2">
    <source>
        <dbReference type="Proteomes" id="UP000027138"/>
    </source>
</evidence>
<sequence>MHLVSPYRMSPPSCTHVSIDDYNKVCQLYEAVHLKLAVARLSDKHISIKLTWRLLLVEVEGRSAAGVLVVELDVDRWSLKRPRRPAAKIQRRRLPNMS</sequence>
<evidence type="ECO:0000313" key="1">
    <source>
        <dbReference type="EMBL" id="KDP23799.1"/>
    </source>
</evidence>
<gene>
    <name evidence="1" type="ORF">JCGZ_00131</name>
</gene>
<proteinExistence type="predicted"/>